<dbReference type="InterPro" id="IPR047867">
    <property type="entry name" value="Ribosomal_uL22_bac/org-type"/>
</dbReference>
<reference evidence="7 8" key="1">
    <citation type="journal article" date="2016" name="Nat. Commun.">
        <title>Thousands of microbial genomes shed light on interconnected biogeochemical processes in an aquifer system.</title>
        <authorList>
            <person name="Anantharaman K."/>
            <person name="Brown C.T."/>
            <person name="Hug L.A."/>
            <person name="Sharon I."/>
            <person name="Castelle C.J."/>
            <person name="Probst A.J."/>
            <person name="Thomas B.C."/>
            <person name="Singh A."/>
            <person name="Wilkins M.J."/>
            <person name="Karaoz U."/>
            <person name="Brodie E.L."/>
            <person name="Williams K.H."/>
            <person name="Hubbard S.S."/>
            <person name="Banfield J.F."/>
        </authorList>
    </citation>
    <scope>NUCLEOTIDE SEQUENCE [LARGE SCALE GENOMIC DNA]</scope>
</reference>
<keyword evidence="2 4" id="KW-0689">Ribosomal protein</keyword>
<dbReference type="Pfam" id="PF00237">
    <property type="entry name" value="Ribosomal_L22"/>
    <property type="match status" value="1"/>
</dbReference>
<comment type="function">
    <text evidence="6">This protein binds specifically to 23S rRNA; its binding is stimulated by other ribosomal proteins, e.g., L4, L17, and L20. It is important during the early stages of 50S assembly. It makes multiple contacts with different domains of the 23S rRNA in the assembled 50S subunit and ribosome.</text>
</comment>
<dbReference type="GO" id="GO:0019843">
    <property type="term" value="F:rRNA binding"/>
    <property type="evidence" value="ECO:0007669"/>
    <property type="project" value="UniProtKB-KW"/>
</dbReference>
<sequence>MQMKVSKKFIKTSPDKIRPIVALIKKMPFESALTQVKFLNKMAAKEILEILKSGLSAAKDKDIEMENLQILEFRCDEGPRLKRRRIIHKGRATTINKRMSHLTLILSDEKNNKSEIPNPTQNKNRV</sequence>
<dbReference type="SUPFAM" id="SSF54843">
    <property type="entry name" value="Ribosomal protein L22"/>
    <property type="match status" value="1"/>
</dbReference>
<proteinExistence type="inferred from homology"/>
<evidence type="ECO:0000256" key="3">
    <source>
        <dbReference type="ARBA" id="ARBA00023274"/>
    </source>
</evidence>
<gene>
    <name evidence="7" type="ORF">A3F08_00315</name>
</gene>
<evidence type="ECO:0000256" key="4">
    <source>
        <dbReference type="RuleBase" id="RU004005"/>
    </source>
</evidence>
<evidence type="ECO:0000256" key="6">
    <source>
        <dbReference type="RuleBase" id="RU004008"/>
    </source>
</evidence>
<evidence type="ECO:0000313" key="7">
    <source>
        <dbReference type="EMBL" id="OGD65455.1"/>
    </source>
</evidence>
<comment type="caution">
    <text evidence="7">The sequence shown here is derived from an EMBL/GenBank/DDBJ whole genome shotgun (WGS) entry which is preliminary data.</text>
</comment>
<keyword evidence="5" id="KW-0699">rRNA-binding</keyword>
<evidence type="ECO:0000256" key="1">
    <source>
        <dbReference type="ARBA" id="ARBA00009451"/>
    </source>
</evidence>
<dbReference type="GO" id="GO:0003735">
    <property type="term" value="F:structural constituent of ribosome"/>
    <property type="evidence" value="ECO:0007669"/>
    <property type="project" value="InterPro"/>
</dbReference>
<evidence type="ECO:0000313" key="8">
    <source>
        <dbReference type="Proteomes" id="UP000176451"/>
    </source>
</evidence>
<dbReference type="GO" id="GO:0006412">
    <property type="term" value="P:translation"/>
    <property type="evidence" value="ECO:0007669"/>
    <property type="project" value="InterPro"/>
</dbReference>
<dbReference type="InterPro" id="IPR036394">
    <property type="entry name" value="Ribosomal_uL22_sf"/>
</dbReference>
<protein>
    <recommendedName>
        <fullName evidence="6">50S ribosomal protein L22</fullName>
    </recommendedName>
</protein>
<comment type="subunit">
    <text evidence="5">Part of the 50S ribosomal subunit.</text>
</comment>
<keyword evidence="5" id="KW-0694">RNA-binding</keyword>
<dbReference type="InterPro" id="IPR001063">
    <property type="entry name" value="Ribosomal_uL22"/>
</dbReference>
<evidence type="ECO:0000256" key="2">
    <source>
        <dbReference type="ARBA" id="ARBA00022980"/>
    </source>
</evidence>
<dbReference type="PANTHER" id="PTHR13501:SF8">
    <property type="entry name" value="LARGE RIBOSOMAL SUBUNIT PROTEIN UL22M"/>
    <property type="match status" value="1"/>
</dbReference>
<dbReference type="STRING" id="1797469.A3F08_00315"/>
<dbReference type="AlphaFoldDB" id="A0A1F5EDL1"/>
<dbReference type="GO" id="GO:0015934">
    <property type="term" value="C:large ribosomal subunit"/>
    <property type="evidence" value="ECO:0007669"/>
    <property type="project" value="InterPro"/>
</dbReference>
<accession>A0A1F5EDL1</accession>
<organism evidence="7 8">
    <name type="scientific">Candidatus Berkelbacteria bacterium RIFCSPHIGHO2_12_FULL_36_9</name>
    <dbReference type="NCBI Taxonomy" id="1797469"/>
    <lineage>
        <taxon>Bacteria</taxon>
        <taxon>Candidatus Berkelbacteria</taxon>
    </lineage>
</organism>
<dbReference type="Proteomes" id="UP000176451">
    <property type="component" value="Unassembled WGS sequence"/>
</dbReference>
<dbReference type="EMBL" id="MEZV01000057">
    <property type="protein sequence ID" value="OGD65455.1"/>
    <property type="molecule type" value="Genomic_DNA"/>
</dbReference>
<comment type="similarity">
    <text evidence="1 4">Belongs to the universal ribosomal protein uL22 family.</text>
</comment>
<dbReference type="CDD" id="cd00336">
    <property type="entry name" value="Ribosomal_L22"/>
    <property type="match status" value="1"/>
</dbReference>
<name>A0A1F5EDL1_9BACT</name>
<dbReference type="Gene3D" id="3.90.470.10">
    <property type="entry name" value="Ribosomal protein L22/L17"/>
    <property type="match status" value="1"/>
</dbReference>
<dbReference type="PANTHER" id="PTHR13501">
    <property type="entry name" value="CHLOROPLAST 50S RIBOSOMAL PROTEIN L22-RELATED"/>
    <property type="match status" value="1"/>
</dbReference>
<keyword evidence="3 4" id="KW-0687">Ribonucleoprotein</keyword>
<evidence type="ECO:0000256" key="5">
    <source>
        <dbReference type="RuleBase" id="RU004006"/>
    </source>
</evidence>